<feature type="compositionally biased region" description="Low complexity" evidence="1">
    <location>
        <begin position="48"/>
        <end position="57"/>
    </location>
</feature>
<sequence>MWTRRRTAACAALLTPPKSPQRPPPESIQLYAAAAPDPAPSLIEQEDGASTSTSSRDGGTDSDTDAEILMHSVGRGPRDQGRTAERLHHRAFAALPRDQAIRVQLHTARGERESGHGFVLFAKLEYAKNRPRRHMLVWSLMSGSESDDVSPKEKTERLPAFQEHSPVYRGADLDAERTKVAIIQFALATICGEYLDDRCVLADMHDALADERCRVCRVEELEAAPKPSAGVELRLGESSARGVRAGNASAEAVQYATQRNLVAAQLNTLSAGHADQLREIVARILV</sequence>
<evidence type="ECO:0000256" key="1">
    <source>
        <dbReference type="SAM" id="MobiDB-lite"/>
    </source>
</evidence>
<dbReference type="AlphaFoldDB" id="A0A550BSY7"/>
<protein>
    <submittedName>
        <fullName evidence="2">Uncharacterized protein</fullName>
    </submittedName>
</protein>
<feature type="region of interest" description="Disordered" evidence="1">
    <location>
        <begin position="1"/>
        <end position="64"/>
    </location>
</feature>
<gene>
    <name evidence="2" type="ORF">BD626DRAFT_576934</name>
</gene>
<reference evidence="2 3" key="1">
    <citation type="journal article" date="2019" name="New Phytol.">
        <title>Comparative genomics reveals unique wood-decay strategies and fruiting body development in the Schizophyllaceae.</title>
        <authorList>
            <person name="Almasi E."/>
            <person name="Sahu N."/>
            <person name="Krizsan K."/>
            <person name="Balint B."/>
            <person name="Kovacs G.M."/>
            <person name="Kiss B."/>
            <person name="Cseklye J."/>
            <person name="Drula E."/>
            <person name="Henrissat B."/>
            <person name="Nagy I."/>
            <person name="Chovatia M."/>
            <person name="Adam C."/>
            <person name="LaButti K."/>
            <person name="Lipzen A."/>
            <person name="Riley R."/>
            <person name="Grigoriev I.V."/>
            <person name="Nagy L.G."/>
        </authorList>
    </citation>
    <scope>NUCLEOTIDE SEQUENCE [LARGE SCALE GENOMIC DNA]</scope>
    <source>
        <strain evidence="2 3">NL-1724</strain>
    </source>
</reference>
<dbReference type="Proteomes" id="UP000320762">
    <property type="component" value="Unassembled WGS sequence"/>
</dbReference>
<evidence type="ECO:0000313" key="2">
    <source>
        <dbReference type="EMBL" id="TRM55643.1"/>
    </source>
</evidence>
<keyword evidence="3" id="KW-1185">Reference proteome</keyword>
<accession>A0A550BSY7</accession>
<comment type="caution">
    <text evidence="2">The sequence shown here is derived from an EMBL/GenBank/DDBJ whole genome shotgun (WGS) entry which is preliminary data.</text>
</comment>
<feature type="compositionally biased region" description="Pro residues" evidence="1">
    <location>
        <begin position="17"/>
        <end position="26"/>
    </location>
</feature>
<dbReference type="EMBL" id="VDMD01000106">
    <property type="protein sequence ID" value="TRM55643.1"/>
    <property type="molecule type" value="Genomic_DNA"/>
</dbReference>
<proteinExistence type="predicted"/>
<evidence type="ECO:0000313" key="3">
    <source>
        <dbReference type="Proteomes" id="UP000320762"/>
    </source>
</evidence>
<name>A0A550BSY7_9AGAR</name>
<organism evidence="2 3">
    <name type="scientific">Schizophyllum amplum</name>
    <dbReference type="NCBI Taxonomy" id="97359"/>
    <lineage>
        <taxon>Eukaryota</taxon>
        <taxon>Fungi</taxon>
        <taxon>Dikarya</taxon>
        <taxon>Basidiomycota</taxon>
        <taxon>Agaricomycotina</taxon>
        <taxon>Agaricomycetes</taxon>
        <taxon>Agaricomycetidae</taxon>
        <taxon>Agaricales</taxon>
        <taxon>Schizophyllaceae</taxon>
        <taxon>Schizophyllum</taxon>
    </lineage>
</organism>